<reference evidence="2 3" key="1">
    <citation type="submission" date="2014-04" db="EMBL/GenBank/DDBJ databases">
        <title>Evolutionary Origins and Diversification of the Mycorrhizal Mutualists.</title>
        <authorList>
            <consortium name="DOE Joint Genome Institute"/>
            <consortium name="Mycorrhizal Genomics Consortium"/>
            <person name="Kohler A."/>
            <person name="Kuo A."/>
            <person name="Nagy L.G."/>
            <person name="Floudas D."/>
            <person name="Copeland A."/>
            <person name="Barry K.W."/>
            <person name="Cichocki N."/>
            <person name="Veneault-Fourrey C."/>
            <person name="LaButti K."/>
            <person name="Lindquist E.A."/>
            <person name="Lipzen A."/>
            <person name="Lundell T."/>
            <person name="Morin E."/>
            <person name="Murat C."/>
            <person name="Riley R."/>
            <person name="Ohm R."/>
            <person name="Sun H."/>
            <person name="Tunlid A."/>
            <person name="Henrissat B."/>
            <person name="Grigoriev I.V."/>
            <person name="Hibbett D.S."/>
            <person name="Martin F."/>
        </authorList>
    </citation>
    <scope>NUCLEOTIDE SEQUENCE [LARGE SCALE GENOMIC DNA]</scope>
    <source>
        <strain evidence="2 3">Koide BX008</strain>
    </source>
</reference>
<dbReference type="Proteomes" id="UP000054549">
    <property type="component" value="Unassembled WGS sequence"/>
</dbReference>
<dbReference type="InterPro" id="IPR027267">
    <property type="entry name" value="AH/BAR_dom_sf"/>
</dbReference>
<dbReference type="OrthoDB" id="5599269at2759"/>
<gene>
    <name evidence="2" type="ORF">M378DRAFT_11148</name>
</gene>
<dbReference type="EMBL" id="KN818245">
    <property type="protein sequence ID" value="KIL65063.1"/>
    <property type="molecule type" value="Genomic_DNA"/>
</dbReference>
<proteinExistence type="predicted"/>
<keyword evidence="1" id="KW-0175">Coiled coil</keyword>
<accession>A0A0C2X8J0</accession>
<dbReference type="STRING" id="946122.A0A0C2X8J0"/>
<organism evidence="2 3">
    <name type="scientific">Amanita muscaria (strain Koide BX008)</name>
    <dbReference type="NCBI Taxonomy" id="946122"/>
    <lineage>
        <taxon>Eukaryota</taxon>
        <taxon>Fungi</taxon>
        <taxon>Dikarya</taxon>
        <taxon>Basidiomycota</taxon>
        <taxon>Agaricomycotina</taxon>
        <taxon>Agaricomycetes</taxon>
        <taxon>Agaricomycetidae</taxon>
        <taxon>Agaricales</taxon>
        <taxon>Pluteineae</taxon>
        <taxon>Amanitaceae</taxon>
        <taxon>Amanita</taxon>
    </lineage>
</organism>
<name>A0A0C2X8J0_AMAMK</name>
<dbReference type="AlphaFoldDB" id="A0A0C2X8J0"/>
<evidence type="ECO:0000313" key="2">
    <source>
        <dbReference type="EMBL" id="KIL65063.1"/>
    </source>
</evidence>
<feature type="coiled-coil region" evidence="1">
    <location>
        <begin position="191"/>
        <end position="218"/>
    </location>
</feature>
<protein>
    <submittedName>
        <fullName evidence="2">Uncharacterized protein</fullName>
    </submittedName>
</protein>
<dbReference type="Gene3D" id="1.20.1270.60">
    <property type="entry name" value="Arfaptin homology (AH) domain/BAR domain"/>
    <property type="match status" value="1"/>
</dbReference>
<dbReference type="InParanoid" id="A0A0C2X8J0"/>
<evidence type="ECO:0000313" key="3">
    <source>
        <dbReference type="Proteomes" id="UP000054549"/>
    </source>
</evidence>
<keyword evidence="3" id="KW-1185">Reference proteome</keyword>
<dbReference type="HOGENOM" id="CLU_1073511_0_0_1"/>
<sequence>MIPCRETIINAARPSTQSVHPQALSLRTTPALSGRSFSSTSTAYSILPNTQPSPIAEFPAREAAALQEDVNAIPAPAIAAKTPLSQEVKLVRHFQALQDINTEIFRLGYRGMRLFSGDLQCRRDQPRRGRIARIKTVSKPKSALLYSIQVEQPGPVPQELSQGAQADCRRVLLRPGGRKGLSKMSPEHKNLEQQQDTLNRLQNEIRSLDGDILAEETSSSDFKRTQTQTMMGLKFGGLLECCEKGTENMVNSSSQYVQL</sequence>
<evidence type="ECO:0000256" key="1">
    <source>
        <dbReference type="SAM" id="Coils"/>
    </source>
</evidence>